<gene>
    <name evidence="1" type="ORF">MML48_9g00009616</name>
</gene>
<evidence type="ECO:0000313" key="1">
    <source>
        <dbReference type="EMBL" id="KAI4455137.1"/>
    </source>
</evidence>
<name>A0ACB9SJF5_HOLOL</name>
<dbReference type="EMBL" id="CM043023">
    <property type="protein sequence ID" value="KAI4455137.1"/>
    <property type="molecule type" value="Genomic_DNA"/>
</dbReference>
<sequence>MSMFGKLTIDTIFGNRTQLQPGEHYADLLACLENSDIEGYEDDETNSDSENENFENNENYAEGLGEQPEEEEFADLSSDSHPEFNIINLKARCGRNFWKKSDHNLIYQFLLTDTWSYIAMYIEDPDVENICACTNLKYLLEHDKPMNLSHSKVVVDNDIPEDTKQKDRLWKITPLEDKIRNGCLSLDLRVIVAVDEQIMPFTGVCKVKQFARGKPNPDGLKIFVCATPEGLVLDFGIYQGKGTLLGVGSSATLGNHEFDHEIEGVVPFLEHLEAPVVVANIDDSLEPRIQGLYKKSTIIKRDGRKIGIVGVMLSTTNLIASTENLIFLDESESVNAEAQRLLDEEGVFTVIVLSHSGYDVDQRIAANAIPGISVIVGAHSHTLLYTGTPPLGTAYGRYPTLVNNTNDEPVLIVQASAYTKYLGYLSVTYDGDGNLLKWEGNPIYLDQSIQQDLTINELLEPYRLVVEEVGNRVLGTSKVYLDQGSCRYSECNLGNFMTDAMVAYYANNFTDTKWTKAAIGIVNAGGIRTSISAGDITFNDLATSSPFANTVDYVELQGKYIKELLEKAASPYSSSRVTADVNLLQISGIRMVIDLAMPLGSRVVSLKIRCHECNVPKYYDVDLEAYYPIAVVSFLITGGDGFSAFSHVRNHIEGPVDTDVYTAYIEQQSPIIAGLDERIQIISSTEIKVIYHAP</sequence>
<organism evidence="1 2">
    <name type="scientific">Holotrichia oblita</name>
    <name type="common">Chafer beetle</name>
    <dbReference type="NCBI Taxonomy" id="644536"/>
    <lineage>
        <taxon>Eukaryota</taxon>
        <taxon>Metazoa</taxon>
        <taxon>Ecdysozoa</taxon>
        <taxon>Arthropoda</taxon>
        <taxon>Hexapoda</taxon>
        <taxon>Insecta</taxon>
        <taxon>Pterygota</taxon>
        <taxon>Neoptera</taxon>
        <taxon>Endopterygota</taxon>
        <taxon>Coleoptera</taxon>
        <taxon>Polyphaga</taxon>
        <taxon>Scarabaeiformia</taxon>
        <taxon>Scarabaeidae</taxon>
        <taxon>Melolonthinae</taxon>
        <taxon>Holotrichia</taxon>
    </lineage>
</organism>
<accession>A0ACB9SJF5</accession>
<evidence type="ECO:0000313" key="2">
    <source>
        <dbReference type="Proteomes" id="UP001056778"/>
    </source>
</evidence>
<dbReference type="Proteomes" id="UP001056778">
    <property type="component" value="Chromosome 9"/>
</dbReference>
<comment type="caution">
    <text evidence="1">The sequence shown here is derived from an EMBL/GenBank/DDBJ whole genome shotgun (WGS) entry which is preliminary data.</text>
</comment>
<keyword evidence="2" id="KW-1185">Reference proteome</keyword>
<protein>
    <submittedName>
        <fullName evidence="1">Nucleotidase-related</fullName>
    </submittedName>
</protein>
<reference evidence="1" key="1">
    <citation type="submission" date="2022-04" db="EMBL/GenBank/DDBJ databases">
        <title>Chromosome-scale genome assembly of Holotrichia oblita Faldermann.</title>
        <authorList>
            <person name="Rongchong L."/>
        </authorList>
    </citation>
    <scope>NUCLEOTIDE SEQUENCE</scope>
    <source>
        <strain evidence="1">81SQS9</strain>
    </source>
</reference>
<proteinExistence type="predicted"/>